<comment type="caution">
    <text evidence="3">The sequence shown here is derived from an EMBL/GenBank/DDBJ whole genome shotgun (WGS) entry which is preliminary data.</text>
</comment>
<keyword evidence="2" id="KW-0472">Membrane</keyword>
<reference evidence="3 4" key="1">
    <citation type="submission" date="2021-07" db="EMBL/GenBank/DDBJ databases">
        <title>Characterization of Violacein-producing bacteria and related species.</title>
        <authorList>
            <person name="Wilson H.S."/>
            <person name="De Leon M.E."/>
        </authorList>
    </citation>
    <scope>NUCLEOTIDE SEQUENCE [LARGE SCALE GENOMIC DNA]</scope>
    <source>
        <strain evidence="3 4">HSC-2F05</strain>
    </source>
</reference>
<evidence type="ECO:0000256" key="1">
    <source>
        <dbReference type="SAM" id="MobiDB-lite"/>
    </source>
</evidence>
<feature type="region of interest" description="Disordered" evidence="1">
    <location>
        <begin position="102"/>
        <end position="121"/>
    </location>
</feature>
<gene>
    <name evidence="3" type="ORF">LE190_19620</name>
</gene>
<proteinExistence type="predicted"/>
<name>A0ABS7YEH9_9BURK</name>
<evidence type="ECO:0000313" key="4">
    <source>
        <dbReference type="Proteomes" id="UP001198602"/>
    </source>
</evidence>
<accession>A0ABS7YEH9</accession>
<keyword evidence="4" id="KW-1185">Reference proteome</keyword>
<feature type="compositionally biased region" description="Basic and acidic residues" evidence="1">
    <location>
        <begin position="102"/>
        <end position="111"/>
    </location>
</feature>
<dbReference type="EMBL" id="JAHYBX010000011">
    <property type="protein sequence ID" value="MCA1858121.1"/>
    <property type="molecule type" value="Genomic_DNA"/>
</dbReference>
<dbReference type="RefSeq" id="WP_225240284.1">
    <property type="nucleotide sequence ID" value="NZ_JAHYBX010000011.1"/>
</dbReference>
<dbReference type="Proteomes" id="UP001198602">
    <property type="component" value="Unassembled WGS sequence"/>
</dbReference>
<evidence type="ECO:0000256" key="2">
    <source>
        <dbReference type="SAM" id="Phobius"/>
    </source>
</evidence>
<organism evidence="3 4">
    <name type="scientific">Massilia hydrophila</name>
    <dbReference type="NCBI Taxonomy" id="3044279"/>
    <lineage>
        <taxon>Bacteria</taxon>
        <taxon>Pseudomonadati</taxon>
        <taxon>Pseudomonadota</taxon>
        <taxon>Betaproteobacteria</taxon>
        <taxon>Burkholderiales</taxon>
        <taxon>Oxalobacteraceae</taxon>
        <taxon>Telluria group</taxon>
        <taxon>Massilia</taxon>
    </lineage>
</organism>
<keyword evidence="2" id="KW-1133">Transmembrane helix</keyword>
<protein>
    <submittedName>
        <fullName evidence="3">Uncharacterized protein</fullName>
    </submittedName>
</protein>
<evidence type="ECO:0000313" key="3">
    <source>
        <dbReference type="EMBL" id="MCA1858121.1"/>
    </source>
</evidence>
<feature type="transmembrane region" description="Helical" evidence="2">
    <location>
        <begin position="32"/>
        <end position="52"/>
    </location>
</feature>
<sequence length="121" mass="14005">MSKDVEREVLKMYDRSRPNEDDLFETSRVNHIAWSLAVFCAGLAIWLGIALVNAENQRYALMTNQCPDPLFKGAIDKACLLTVHSREHWWEHLWYAATHVRPESEPVERYPARRQAPAAAR</sequence>
<keyword evidence="2" id="KW-0812">Transmembrane</keyword>